<dbReference type="PaxDb" id="4577-GRMZM5G835721_P01"/>
<dbReference type="AlphaFoldDB" id="A0A1D6EHK7"/>
<gene>
    <name evidence="1" type="ORF">ZEAMMB73_Zm00001d004808</name>
</gene>
<name>A0A1D6EHK7_MAIZE</name>
<dbReference type="ExpressionAtlas" id="A0A1D6EHK7">
    <property type="expression patterns" value="baseline and differential"/>
</dbReference>
<proteinExistence type="predicted"/>
<dbReference type="InParanoid" id="A0A1D6EHK7"/>
<dbReference type="EMBL" id="CM007648">
    <property type="protein sequence ID" value="ONM19609.1"/>
    <property type="molecule type" value="Genomic_DNA"/>
</dbReference>
<accession>A0A1D6EHK7</accession>
<sequence>MAPPFFLLCSRPASGQCAQGSPSRGQHLSLPRIPCSPQPWTIAQSVVGLLSALSTAPAFPPAVPAPSFSRREQQPQRLRAARCFVLRSEQHAVDARRVFAVFAQPHPRRLSPPERHPVFCVEKKASRSTLVDVRSDAQIGIAIVLKNTDWVYLW</sequence>
<evidence type="ECO:0000313" key="1">
    <source>
        <dbReference type="EMBL" id="ONM19609.1"/>
    </source>
</evidence>
<organism evidence="1">
    <name type="scientific">Zea mays</name>
    <name type="common">Maize</name>
    <dbReference type="NCBI Taxonomy" id="4577"/>
    <lineage>
        <taxon>Eukaryota</taxon>
        <taxon>Viridiplantae</taxon>
        <taxon>Streptophyta</taxon>
        <taxon>Embryophyta</taxon>
        <taxon>Tracheophyta</taxon>
        <taxon>Spermatophyta</taxon>
        <taxon>Magnoliopsida</taxon>
        <taxon>Liliopsida</taxon>
        <taxon>Poales</taxon>
        <taxon>Poaceae</taxon>
        <taxon>PACMAD clade</taxon>
        <taxon>Panicoideae</taxon>
        <taxon>Andropogonodae</taxon>
        <taxon>Andropogoneae</taxon>
        <taxon>Tripsacinae</taxon>
        <taxon>Zea</taxon>
    </lineage>
</organism>
<reference evidence="1" key="1">
    <citation type="submission" date="2015-12" db="EMBL/GenBank/DDBJ databases">
        <title>Update maize B73 reference genome by single molecule sequencing technologies.</title>
        <authorList>
            <consortium name="Maize Genome Sequencing Project"/>
            <person name="Ware D."/>
        </authorList>
    </citation>
    <scope>NUCLEOTIDE SEQUENCE [LARGE SCALE GENOMIC DNA]</scope>
    <source>
        <tissue evidence="1">Seedling</tissue>
    </source>
</reference>
<protein>
    <submittedName>
        <fullName evidence="1">Uncharacterized protein</fullName>
    </submittedName>
</protein>